<dbReference type="AlphaFoldDB" id="A0A6P8HJ32"/>
<dbReference type="OrthoDB" id="9994905at2759"/>
<accession>A0A6P8HJ32</accession>
<evidence type="ECO:0000313" key="2">
    <source>
        <dbReference type="Proteomes" id="UP000515163"/>
    </source>
</evidence>
<evidence type="ECO:0000313" key="3">
    <source>
        <dbReference type="RefSeq" id="XP_031555861.1"/>
    </source>
</evidence>
<evidence type="ECO:0000256" key="1">
    <source>
        <dbReference type="SAM" id="MobiDB-lite"/>
    </source>
</evidence>
<dbReference type="Proteomes" id="UP000515163">
    <property type="component" value="Unplaced"/>
</dbReference>
<keyword evidence="2" id="KW-1185">Reference proteome</keyword>
<feature type="region of interest" description="Disordered" evidence="1">
    <location>
        <begin position="1"/>
        <end position="22"/>
    </location>
</feature>
<feature type="non-terminal residue" evidence="3">
    <location>
        <position position="172"/>
    </location>
</feature>
<proteinExistence type="predicted"/>
<name>A0A6P8HJ32_ACTTE</name>
<dbReference type="InParanoid" id="A0A6P8HJ32"/>
<protein>
    <submittedName>
        <fullName evidence="3">Uncharacterized protein LOC116292646</fullName>
    </submittedName>
</protein>
<dbReference type="RefSeq" id="XP_031555861.1">
    <property type="nucleotide sequence ID" value="XM_031700001.1"/>
</dbReference>
<dbReference type="GeneID" id="116292646"/>
<gene>
    <name evidence="3" type="primary">LOC116292646</name>
</gene>
<dbReference type="KEGG" id="aten:116292646"/>
<organism evidence="2 3">
    <name type="scientific">Actinia tenebrosa</name>
    <name type="common">Australian red waratah sea anemone</name>
    <dbReference type="NCBI Taxonomy" id="6105"/>
    <lineage>
        <taxon>Eukaryota</taxon>
        <taxon>Metazoa</taxon>
        <taxon>Cnidaria</taxon>
        <taxon>Anthozoa</taxon>
        <taxon>Hexacorallia</taxon>
        <taxon>Actiniaria</taxon>
        <taxon>Actiniidae</taxon>
        <taxon>Actinia</taxon>
    </lineage>
</organism>
<sequence length="172" mass="19435">MAAWAAVPSTKPNGDKVRKRSFSGGLPMLNRSGSMADKTLLGVLNILRMDEEAANTFLVRTILPDGNLRLVSADYNMTIRDLVTGIVQEFHLENYQVRELPGKTLADLNAKASSVENSEIAIEDVERRMSNFELDNIHAIKDPRLRCVKELLYEEEQFFNDLKCVFEVYAEP</sequence>
<reference evidence="3" key="1">
    <citation type="submission" date="2025-08" db="UniProtKB">
        <authorList>
            <consortium name="RefSeq"/>
        </authorList>
    </citation>
    <scope>IDENTIFICATION</scope>
</reference>